<feature type="domain" description="PEP-utilising enzyme mobile" evidence="1">
    <location>
        <begin position="552"/>
        <end position="597"/>
    </location>
</feature>
<dbReference type="GO" id="GO:0005524">
    <property type="term" value="F:ATP binding"/>
    <property type="evidence" value="ECO:0007669"/>
    <property type="project" value="InterPro"/>
</dbReference>
<dbReference type="InterPro" id="IPR013815">
    <property type="entry name" value="ATP_grasp_subdomain_1"/>
</dbReference>
<sequence>MTSKYDTLNALGRHLPVPTLTALSDADFRMLWRDYDERAAAIAELLRTVQVTAAAFLDQHIARIEALAELDWNEHADLHLRRRLDEAGLAGDARLAVRSSASVEDGAHHSFAGIFSTRLDVRGLDALKAAILEVWRSGVSRAAIVERVRAGNAGMRIGMTVILQRMVEARVAGVAFSADPVTGKPQTWIELVESLGDAMVSGAEKGRAARLTEDGQLHAAGLEAHHPLLRDVAALARAAADAIGAPADIEWAADGERLWLLQARPITTVAGAVDAGPCFEWVPLYASDDDALTGFRPLPAFAQYFRSKRKPLADFAALHGVPAGNAMLVRANRAGFASARERRDAWLARFTLPTVVLDFSDAVRQQILPREALPGRLDELLGESASNFVVREFVAGDSGLITQACEDGSVVCEWSADGLLAINRGIATTSTATLSGGATPGVDDAQRLFAITHEAVDRFGPIQLEWVRTQRGLHLIDFSPLATLAVLDEDDELRIISPGFAAGLPVVVGTDSHLEDVSVSATVSINAIPSAESLGPALARLEADLREHGGQAIVVSPRPYAALAALIPHARGFVFEQASMLCHLSILLREHGVPAVESARLYHLGLSGARVSFAAAQAA</sequence>
<dbReference type="PANTHER" id="PTHR43615">
    <property type="entry name" value="PHOSPHOENOLPYRUVATE SYNTHASE-RELATED"/>
    <property type="match status" value="1"/>
</dbReference>
<dbReference type="InterPro" id="IPR036637">
    <property type="entry name" value="Phosphohistidine_dom_sf"/>
</dbReference>
<name>A0A0B6RUL7_BURPL</name>
<dbReference type="InterPro" id="IPR002192">
    <property type="entry name" value="PPDK_AMP/ATP-bd"/>
</dbReference>
<dbReference type="SUPFAM" id="SSF52009">
    <property type="entry name" value="Phosphohistidine domain"/>
    <property type="match status" value="1"/>
</dbReference>
<evidence type="ECO:0000259" key="2">
    <source>
        <dbReference type="Pfam" id="PF01326"/>
    </source>
</evidence>
<dbReference type="RefSeq" id="WP_042627573.1">
    <property type="nucleotide sequence ID" value="NZ_CP002581.1"/>
</dbReference>
<reference evidence="3 4" key="2">
    <citation type="journal article" date="2016" name="Appl. Microbiol. Biotechnol.">
        <title>Mutations improving production and secretion of extracellular lipase by Burkholderia glumae PG1.</title>
        <authorList>
            <person name="Knapp A."/>
            <person name="Voget S."/>
            <person name="Gao R."/>
            <person name="Zaburannyi N."/>
            <person name="Krysciak D."/>
            <person name="Breuer M."/>
            <person name="Hauer B."/>
            <person name="Streit W.R."/>
            <person name="Muller R."/>
            <person name="Daniel R."/>
            <person name="Jaeger K.E."/>
        </authorList>
    </citation>
    <scope>NUCLEOTIDE SEQUENCE [LARGE SCALE GENOMIC DNA]</scope>
    <source>
        <strain evidence="3 4">PG1</strain>
    </source>
</reference>
<dbReference type="Pfam" id="PF00391">
    <property type="entry name" value="PEP-utilizers"/>
    <property type="match status" value="1"/>
</dbReference>
<dbReference type="Pfam" id="PF01326">
    <property type="entry name" value="PPDK_N"/>
    <property type="match status" value="1"/>
</dbReference>
<keyword evidence="4" id="KW-1185">Reference proteome</keyword>
<dbReference type="GO" id="GO:0008986">
    <property type="term" value="F:pyruvate, water dikinase activity"/>
    <property type="evidence" value="ECO:0007669"/>
    <property type="project" value="UniProtKB-EC"/>
</dbReference>
<dbReference type="InterPro" id="IPR051549">
    <property type="entry name" value="PEP_Utilizing_Enz"/>
</dbReference>
<protein>
    <submittedName>
        <fullName evidence="3">Phosphoenolpyruvate synthase PpsA</fullName>
        <ecNumber evidence="3">2.7.9.2</ecNumber>
    </submittedName>
</protein>
<dbReference type="Proteomes" id="UP000031838">
    <property type="component" value="Chromosome 2"/>
</dbReference>
<evidence type="ECO:0000313" key="4">
    <source>
        <dbReference type="Proteomes" id="UP000031838"/>
    </source>
</evidence>
<dbReference type="KEGG" id="bgp:BGL_2c09640"/>
<dbReference type="Gene3D" id="3.30.1490.20">
    <property type="entry name" value="ATP-grasp fold, A domain"/>
    <property type="match status" value="1"/>
</dbReference>
<dbReference type="AlphaFoldDB" id="A0A0B6RUL7"/>
<dbReference type="SUPFAM" id="SSF56059">
    <property type="entry name" value="Glutathione synthetase ATP-binding domain-like"/>
    <property type="match status" value="1"/>
</dbReference>
<reference evidence="4" key="1">
    <citation type="submission" date="2011-03" db="EMBL/GenBank/DDBJ databases">
        <authorList>
            <person name="Voget S."/>
            <person name="Streit W.R."/>
            <person name="Jaeger K.E."/>
            <person name="Daniel R."/>
        </authorList>
    </citation>
    <scope>NUCLEOTIDE SEQUENCE [LARGE SCALE GENOMIC DNA]</scope>
    <source>
        <strain evidence="4">PG1</strain>
    </source>
</reference>
<gene>
    <name evidence="3" type="primary">ppsA</name>
    <name evidence="3" type="ORF">BGL_2c09640</name>
</gene>
<dbReference type="HOGENOM" id="CLU_425699_0_0_4"/>
<dbReference type="Gene3D" id="3.30.470.20">
    <property type="entry name" value="ATP-grasp fold, B domain"/>
    <property type="match status" value="1"/>
</dbReference>
<evidence type="ECO:0000259" key="1">
    <source>
        <dbReference type="Pfam" id="PF00391"/>
    </source>
</evidence>
<dbReference type="Gene3D" id="3.50.30.10">
    <property type="entry name" value="Phosphohistidine domain"/>
    <property type="match status" value="1"/>
</dbReference>
<feature type="domain" description="Pyruvate phosphate dikinase AMP/ATP-binding" evidence="2">
    <location>
        <begin position="14"/>
        <end position="203"/>
    </location>
</feature>
<proteinExistence type="predicted"/>
<keyword evidence="3" id="KW-0808">Transferase</keyword>
<dbReference type="EMBL" id="CP002581">
    <property type="protein sequence ID" value="AJK49042.1"/>
    <property type="molecule type" value="Genomic_DNA"/>
</dbReference>
<dbReference type="InterPro" id="IPR008279">
    <property type="entry name" value="PEP-util_enz_mobile_dom"/>
</dbReference>
<dbReference type="PANTHER" id="PTHR43615:SF1">
    <property type="entry name" value="PPDK_N DOMAIN-CONTAINING PROTEIN"/>
    <property type="match status" value="1"/>
</dbReference>
<organism evidence="3 4">
    <name type="scientific">Burkholderia plantarii</name>
    <dbReference type="NCBI Taxonomy" id="41899"/>
    <lineage>
        <taxon>Bacteria</taxon>
        <taxon>Pseudomonadati</taxon>
        <taxon>Pseudomonadota</taxon>
        <taxon>Betaproteobacteria</taxon>
        <taxon>Burkholderiales</taxon>
        <taxon>Burkholderiaceae</taxon>
        <taxon>Burkholderia</taxon>
    </lineage>
</organism>
<dbReference type="EC" id="2.7.9.2" evidence="3"/>
<keyword evidence="3" id="KW-0670">Pyruvate</keyword>
<accession>A0A0B6RUL7</accession>
<evidence type="ECO:0000313" key="3">
    <source>
        <dbReference type="EMBL" id="AJK49042.1"/>
    </source>
</evidence>